<feature type="domain" description="Response regulatory" evidence="5">
    <location>
        <begin position="26"/>
        <end position="145"/>
    </location>
</feature>
<organism evidence="6 7">
    <name type="scientific">Paraburkholderia saeva</name>
    <dbReference type="NCBI Taxonomy" id="2777537"/>
    <lineage>
        <taxon>Bacteria</taxon>
        <taxon>Pseudomonadati</taxon>
        <taxon>Pseudomonadota</taxon>
        <taxon>Betaproteobacteria</taxon>
        <taxon>Burkholderiales</taxon>
        <taxon>Burkholderiaceae</taxon>
        <taxon>Paraburkholderia</taxon>
    </lineage>
</organism>
<comment type="caution">
    <text evidence="6">The sequence shown here is derived from an EMBL/GenBank/DDBJ whole genome shotgun (WGS) entry which is preliminary data.</text>
</comment>
<evidence type="ECO:0000256" key="3">
    <source>
        <dbReference type="PROSITE-ProRule" id="PRU00169"/>
    </source>
</evidence>
<feature type="modified residue" description="4-aspartylphosphate" evidence="3">
    <location>
        <position position="77"/>
    </location>
</feature>
<evidence type="ECO:0000313" key="6">
    <source>
        <dbReference type="EMBL" id="CAG4890977.1"/>
    </source>
</evidence>
<dbReference type="SUPFAM" id="SSF52172">
    <property type="entry name" value="CheY-like"/>
    <property type="match status" value="1"/>
</dbReference>
<evidence type="ECO:0000256" key="2">
    <source>
        <dbReference type="ARBA" id="ARBA00023125"/>
    </source>
</evidence>
<name>A0A9N8RTD0_9BURK</name>
<dbReference type="GO" id="GO:0000160">
    <property type="term" value="P:phosphorelay signal transduction system"/>
    <property type="evidence" value="ECO:0007669"/>
    <property type="project" value="InterPro"/>
</dbReference>
<dbReference type="SMART" id="SM00421">
    <property type="entry name" value="HTH_LUXR"/>
    <property type="match status" value="1"/>
</dbReference>
<dbReference type="PANTHER" id="PTHR43214:SF17">
    <property type="entry name" value="TRANSCRIPTIONAL REGULATORY PROTEIN RCSB"/>
    <property type="match status" value="1"/>
</dbReference>
<proteinExistence type="predicted"/>
<dbReference type="PRINTS" id="PR00038">
    <property type="entry name" value="HTHLUXR"/>
</dbReference>
<dbReference type="GO" id="GO:0006355">
    <property type="term" value="P:regulation of DNA-templated transcription"/>
    <property type="evidence" value="ECO:0007669"/>
    <property type="project" value="InterPro"/>
</dbReference>
<dbReference type="GO" id="GO:0003677">
    <property type="term" value="F:DNA binding"/>
    <property type="evidence" value="ECO:0007669"/>
    <property type="project" value="UniProtKB-KW"/>
</dbReference>
<evidence type="ECO:0000259" key="5">
    <source>
        <dbReference type="PROSITE" id="PS50110"/>
    </source>
</evidence>
<keyword evidence="7" id="KW-1185">Reference proteome</keyword>
<dbReference type="Pfam" id="PF00072">
    <property type="entry name" value="Response_reg"/>
    <property type="match status" value="1"/>
</dbReference>
<accession>A0A9N8RTD0</accession>
<dbReference type="PROSITE" id="PS50110">
    <property type="entry name" value="RESPONSE_REGULATORY"/>
    <property type="match status" value="1"/>
</dbReference>
<dbReference type="PROSITE" id="PS50043">
    <property type="entry name" value="HTH_LUXR_2"/>
    <property type="match status" value="1"/>
</dbReference>
<protein>
    <submittedName>
        <fullName evidence="6">Transcriptional regulatory protein RcsB</fullName>
    </submittedName>
</protein>
<evidence type="ECO:0000259" key="4">
    <source>
        <dbReference type="PROSITE" id="PS50043"/>
    </source>
</evidence>
<dbReference type="InterPro" id="IPR039420">
    <property type="entry name" value="WalR-like"/>
</dbReference>
<dbReference type="AlphaFoldDB" id="A0A9N8RTD0"/>
<dbReference type="InterPro" id="IPR011006">
    <property type="entry name" value="CheY-like_superfamily"/>
</dbReference>
<dbReference type="InterPro" id="IPR016032">
    <property type="entry name" value="Sig_transdc_resp-reg_C-effctor"/>
</dbReference>
<dbReference type="Proteomes" id="UP000789704">
    <property type="component" value="Unassembled WGS sequence"/>
</dbReference>
<evidence type="ECO:0000313" key="7">
    <source>
        <dbReference type="Proteomes" id="UP000789704"/>
    </source>
</evidence>
<dbReference type="CDD" id="cd06170">
    <property type="entry name" value="LuxR_C_like"/>
    <property type="match status" value="1"/>
</dbReference>
<dbReference type="InterPro" id="IPR001789">
    <property type="entry name" value="Sig_transdc_resp-reg_receiver"/>
</dbReference>
<dbReference type="SMART" id="SM00448">
    <property type="entry name" value="REC"/>
    <property type="match status" value="1"/>
</dbReference>
<dbReference type="PANTHER" id="PTHR43214">
    <property type="entry name" value="TWO-COMPONENT RESPONSE REGULATOR"/>
    <property type="match status" value="1"/>
</dbReference>
<evidence type="ECO:0000256" key="1">
    <source>
        <dbReference type="ARBA" id="ARBA00022553"/>
    </source>
</evidence>
<dbReference type="Pfam" id="PF00196">
    <property type="entry name" value="GerE"/>
    <property type="match status" value="1"/>
</dbReference>
<reference evidence="6" key="1">
    <citation type="submission" date="2021-04" db="EMBL/GenBank/DDBJ databases">
        <authorList>
            <person name="Vanwijnsberghe S."/>
        </authorList>
    </citation>
    <scope>NUCLEOTIDE SEQUENCE</scope>
    <source>
        <strain evidence="6">LMG 31841</strain>
    </source>
</reference>
<sequence length="244" mass="26434">MTDPHLSDASVIGAIRDAGESASSIRTIIADDHPLVLLAVENLLSGSPNIRIVGRASNSVEVLALADETPCDLVVMDLHMPYGEHSDGLDTVARFRARHPHVALVLLTMESDAQALQQAVQLGANAVVSKRDRIDLINVAIVTVLARECYLGPTVRAQLSDATRMRQLDQVRQLLSRREMEVFTHYATGLGVTEIATRLGRSVKTISAQKCTAMKKLALHTDVELFRFAVDHGVVSDAAVQAAR</sequence>
<keyword evidence="1 3" id="KW-0597">Phosphoprotein</keyword>
<feature type="domain" description="HTH luxR-type" evidence="4">
    <location>
        <begin position="168"/>
        <end position="233"/>
    </location>
</feature>
<dbReference type="Gene3D" id="3.40.50.2300">
    <property type="match status" value="1"/>
</dbReference>
<dbReference type="RefSeq" id="WP_228875293.1">
    <property type="nucleotide sequence ID" value="NZ_CAJQYX010000003.1"/>
</dbReference>
<dbReference type="SUPFAM" id="SSF46894">
    <property type="entry name" value="C-terminal effector domain of the bipartite response regulators"/>
    <property type="match status" value="1"/>
</dbReference>
<dbReference type="InterPro" id="IPR058245">
    <property type="entry name" value="NreC/VraR/RcsB-like_REC"/>
</dbReference>
<gene>
    <name evidence="6" type="primary">rcsB_2</name>
    <name evidence="6" type="ORF">LMG31841_01273</name>
</gene>
<dbReference type="InterPro" id="IPR000792">
    <property type="entry name" value="Tscrpt_reg_LuxR_C"/>
</dbReference>
<dbReference type="EMBL" id="CAJQZC010000002">
    <property type="protein sequence ID" value="CAG4890977.1"/>
    <property type="molecule type" value="Genomic_DNA"/>
</dbReference>
<dbReference type="CDD" id="cd17535">
    <property type="entry name" value="REC_NarL-like"/>
    <property type="match status" value="1"/>
</dbReference>
<keyword evidence="2" id="KW-0238">DNA-binding</keyword>